<evidence type="ECO:0000256" key="5">
    <source>
        <dbReference type="HAMAP-Rule" id="MF_00013"/>
    </source>
</evidence>
<keyword evidence="2 5" id="KW-0808">Transferase</keyword>
<name>A0A1G9KYM8_9ACTN</name>
<dbReference type="OrthoDB" id="9787061at2"/>
<dbReference type="PANTHER" id="PTHR10993">
    <property type="entry name" value="OCTANOYLTRANSFERASE"/>
    <property type="match status" value="1"/>
</dbReference>
<feature type="domain" description="BPL/LPL catalytic" evidence="10">
    <location>
        <begin position="33"/>
        <end position="213"/>
    </location>
</feature>
<dbReference type="InterPro" id="IPR020605">
    <property type="entry name" value="Octanoyltransferase_CS"/>
</dbReference>
<dbReference type="InterPro" id="IPR004143">
    <property type="entry name" value="BPL_LPL_catalytic"/>
</dbReference>
<evidence type="ECO:0000259" key="10">
    <source>
        <dbReference type="PROSITE" id="PS51733"/>
    </source>
</evidence>
<gene>
    <name evidence="5" type="primary">lipB</name>
    <name evidence="11" type="ORF">SAMN04488242_1888</name>
</gene>
<dbReference type="NCBIfam" id="TIGR00214">
    <property type="entry name" value="lipB"/>
    <property type="match status" value="1"/>
</dbReference>
<dbReference type="PANTHER" id="PTHR10993:SF7">
    <property type="entry name" value="LIPOYLTRANSFERASE 2, MITOCHONDRIAL-RELATED"/>
    <property type="match status" value="1"/>
</dbReference>
<protein>
    <recommendedName>
        <fullName evidence="5 6">Octanoyltransferase</fullName>
        <ecNumber evidence="5 6">2.3.1.181</ecNumber>
    </recommendedName>
    <alternativeName>
        <fullName evidence="5">Lipoate-protein ligase B</fullName>
    </alternativeName>
    <alternativeName>
        <fullName evidence="5">Lipoyl/octanoyl transferase</fullName>
    </alternativeName>
    <alternativeName>
        <fullName evidence="5">Octanoyl-[acyl-carrier-protein]-protein N-octanoyltransferase</fullName>
    </alternativeName>
</protein>
<keyword evidence="5" id="KW-0963">Cytoplasm</keyword>
<comment type="subcellular location">
    <subcellularLocation>
        <location evidence="5">Cytoplasm</location>
    </subcellularLocation>
</comment>
<feature type="binding site" evidence="5 8">
    <location>
        <begin position="143"/>
        <end position="145"/>
    </location>
    <ligand>
        <name>substrate</name>
    </ligand>
</feature>
<comment type="similarity">
    <text evidence="5 6">Belongs to the LipB family.</text>
</comment>
<comment type="pathway">
    <text evidence="1 5 6">Protein modification; protein lipoylation via endogenous pathway; protein N(6)-(lipoyl)lysine from octanoyl-[acyl-carrier-protein]: step 1/2.</text>
</comment>
<reference evidence="11 12" key="1">
    <citation type="submission" date="2016-10" db="EMBL/GenBank/DDBJ databases">
        <authorList>
            <person name="de Groot N.N."/>
        </authorList>
    </citation>
    <scope>NUCLEOTIDE SEQUENCE [LARGE SCALE GENOMIC DNA]</scope>
    <source>
        <strain evidence="11 12">CGMCC 1.9159</strain>
    </source>
</reference>
<evidence type="ECO:0000256" key="3">
    <source>
        <dbReference type="ARBA" id="ARBA00023315"/>
    </source>
</evidence>
<feature type="binding site" evidence="5 8">
    <location>
        <begin position="71"/>
        <end position="78"/>
    </location>
    <ligand>
        <name>substrate</name>
    </ligand>
</feature>
<evidence type="ECO:0000313" key="12">
    <source>
        <dbReference type="Proteomes" id="UP000199475"/>
    </source>
</evidence>
<evidence type="ECO:0000256" key="9">
    <source>
        <dbReference type="PIRSR" id="PIRSR016262-3"/>
    </source>
</evidence>
<feature type="active site" description="Acyl-thioester intermediate" evidence="5 7">
    <location>
        <position position="174"/>
    </location>
</feature>
<dbReference type="EMBL" id="FNGP01000003">
    <property type="protein sequence ID" value="SDL54613.1"/>
    <property type="molecule type" value="Genomic_DNA"/>
</dbReference>
<evidence type="ECO:0000256" key="1">
    <source>
        <dbReference type="ARBA" id="ARBA00004821"/>
    </source>
</evidence>
<dbReference type="SUPFAM" id="SSF55681">
    <property type="entry name" value="Class II aaRS and biotin synthetases"/>
    <property type="match status" value="1"/>
</dbReference>
<dbReference type="PROSITE" id="PS01313">
    <property type="entry name" value="LIPB"/>
    <property type="match status" value="1"/>
</dbReference>
<dbReference type="CDD" id="cd16444">
    <property type="entry name" value="LipB"/>
    <property type="match status" value="1"/>
</dbReference>
<evidence type="ECO:0000313" key="11">
    <source>
        <dbReference type="EMBL" id="SDL54613.1"/>
    </source>
</evidence>
<dbReference type="EC" id="2.3.1.181" evidence="5 6"/>
<accession>A0A1G9KYM8</accession>
<proteinExistence type="inferred from homology"/>
<dbReference type="Proteomes" id="UP000199475">
    <property type="component" value="Unassembled WGS sequence"/>
</dbReference>
<dbReference type="STRING" id="686624.SAMN04488242_1888"/>
<evidence type="ECO:0000256" key="6">
    <source>
        <dbReference type="PIRNR" id="PIRNR016262"/>
    </source>
</evidence>
<dbReference type="RefSeq" id="WP_093251368.1">
    <property type="nucleotide sequence ID" value="NZ_FNGP01000003.1"/>
</dbReference>
<feature type="site" description="Lowers pKa of active site Cys" evidence="5 9">
    <location>
        <position position="140"/>
    </location>
</feature>
<evidence type="ECO:0000256" key="7">
    <source>
        <dbReference type="PIRSR" id="PIRSR016262-1"/>
    </source>
</evidence>
<dbReference type="GO" id="GO:0005737">
    <property type="term" value="C:cytoplasm"/>
    <property type="evidence" value="ECO:0007669"/>
    <property type="project" value="UniProtKB-SubCell"/>
</dbReference>
<dbReference type="HAMAP" id="MF_00013">
    <property type="entry name" value="LipB"/>
    <property type="match status" value="1"/>
</dbReference>
<evidence type="ECO:0000256" key="2">
    <source>
        <dbReference type="ARBA" id="ARBA00022679"/>
    </source>
</evidence>
<comment type="catalytic activity">
    <reaction evidence="5 6">
        <text>octanoyl-[ACP] + L-lysyl-[protein] = N(6)-octanoyl-L-lysyl-[protein] + holo-[ACP] + H(+)</text>
        <dbReference type="Rhea" id="RHEA:17665"/>
        <dbReference type="Rhea" id="RHEA-COMP:9636"/>
        <dbReference type="Rhea" id="RHEA-COMP:9685"/>
        <dbReference type="Rhea" id="RHEA-COMP:9752"/>
        <dbReference type="Rhea" id="RHEA-COMP:9928"/>
        <dbReference type="ChEBI" id="CHEBI:15378"/>
        <dbReference type="ChEBI" id="CHEBI:29969"/>
        <dbReference type="ChEBI" id="CHEBI:64479"/>
        <dbReference type="ChEBI" id="CHEBI:78463"/>
        <dbReference type="ChEBI" id="CHEBI:78809"/>
        <dbReference type="EC" id="2.3.1.181"/>
    </reaction>
</comment>
<evidence type="ECO:0000256" key="8">
    <source>
        <dbReference type="PIRSR" id="PIRSR016262-2"/>
    </source>
</evidence>
<keyword evidence="3 5" id="KW-0012">Acyltransferase</keyword>
<dbReference type="InterPro" id="IPR000544">
    <property type="entry name" value="Octanoyltransferase"/>
</dbReference>
<dbReference type="PROSITE" id="PS51733">
    <property type="entry name" value="BPL_LPL_CATALYTIC"/>
    <property type="match status" value="1"/>
</dbReference>
<dbReference type="Gene3D" id="3.30.930.10">
    <property type="entry name" value="Bira Bifunctional Protein, Domain 2"/>
    <property type="match status" value="1"/>
</dbReference>
<dbReference type="NCBIfam" id="NF010925">
    <property type="entry name" value="PRK14345.1"/>
    <property type="match status" value="1"/>
</dbReference>
<dbReference type="GO" id="GO:0033819">
    <property type="term" value="F:lipoyl(octanoyl) transferase activity"/>
    <property type="evidence" value="ECO:0007669"/>
    <property type="project" value="UniProtKB-EC"/>
</dbReference>
<keyword evidence="12" id="KW-1185">Reference proteome</keyword>
<sequence length="214" mass="23382">MLTFEDLGLGRGDADYQRTWDYQRQVHDAVASGQRPGHVLFVEHSPVYTAGRRTLPEERPFDGTPVIDVDRGGKITYHGPGQLVGYPIVRLRDGMGVVDYVRKLEEAVMGLLTDYGIPGGRVEGRTGVWLPADADRPERKICAIGVRVSRRTTMHGFALNVASSAERFGNIIPCGIADAGVTSIVEEVPGDWTVEGVARDLRPHLEAALDFGSE</sequence>
<dbReference type="UniPathway" id="UPA00538">
    <property type="reaction ID" value="UER00592"/>
</dbReference>
<comment type="miscellaneous">
    <text evidence="5">In the reaction, the free carboxyl group of octanoic acid is attached via an amide linkage to the epsilon-amino group of a specific lysine residue of lipoyl domains of lipoate-dependent enzymes.</text>
</comment>
<organism evidence="11 12">
    <name type="scientific">Tessaracoccus oleiagri</name>
    <dbReference type="NCBI Taxonomy" id="686624"/>
    <lineage>
        <taxon>Bacteria</taxon>
        <taxon>Bacillati</taxon>
        <taxon>Actinomycetota</taxon>
        <taxon>Actinomycetes</taxon>
        <taxon>Propionibacteriales</taxon>
        <taxon>Propionibacteriaceae</taxon>
        <taxon>Tessaracoccus</taxon>
    </lineage>
</organism>
<feature type="binding site" evidence="5 8">
    <location>
        <begin position="156"/>
        <end position="158"/>
    </location>
    <ligand>
        <name>substrate</name>
    </ligand>
</feature>
<dbReference type="GO" id="GO:0009249">
    <property type="term" value="P:protein lipoylation"/>
    <property type="evidence" value="ECO:0007669"/>
    <property type="project" value="InterPro"/>
</dbReference>
<dbReference type="InterPro" id="IPR045864">
    <property type="entry name" value="aa-tRNA-synth_II/BPL/LPL"/>
</dbReference>
<evidence type="ECO:0000256" key="4">
    <source>
        <dbReference type="ARBA" id="ARBA00024732"/>
    </source>
</evidence>
<dbReference type="Pfam" id="PF21948">
    <property type="entry name" value="LplA-B_cat"/>
    <property type="match status" value="1"/>
</dbReference>
<comment type="function">
    <text evidence="4 5 6">Catalyzes the transfer of endogenously produced octanoic acid from octanoyl-acyl-carrier-protein onto the lipoyl domains of lipoate-dependent enzymes. Lipoyl-ACP can also act as a substrate although octanoyl-ACP is likely to be the physiological substrate.</text>
</comment>
<dbReference type="AlphaFoldDB" id="A0A1G9KYM8"/>
<dbReference type="PIRSF" id="PIRSF016262">
    <property type="entry name" value="LPLase"/>
    <property type="match status" value="1"/>
</dbReference>